<feature type="non-terminal residue" evidence="2">
    <location>
        <position position="137"/>
    </location>
</feature>
<dbReference type="EMBL" id="DYWI01000004">
    <property type="protein sequence ID" value="HJF64526.1"/>
    <property type="molecule type" value="Genomic_DNA"/>
</dbReference>
<reference evidence="2" key="2">
    <citation type="submission" date="2021-09" db="EMBL/GenBank/DDBJ databases">
        <authorList>
            <person name="Gilroy R."/>
        </authorList>
    </citation>
    <scope>NUCLEOTIDE SEQUENCE</scope>
    <source>
        <strain evidence="2">ChiGjej6B6-11269</strain>
    </source>
</reference>
<name>A0A9D2UV39_9ACTN</name>
<reference evidence="2" key="1">
    <citation type="journal article" date="2021" name="PeerJ">
        <title>Extensive microbial diversity within the chicken gut microbiome revealed by metagenomics and culture.</title>
        <authorList>
            <person name="Gilroy R."/>
            <person name="Ravi A."/>
            <person name="Getino M."/>
            <person name="Pursley I."/>
            <person name="Horton D.L."/>
            <person name="Alikhan N.F."/>
            <person name="Baker D."/>
            <person name="Gharbi K."/>
            <person name="Hall N."/>
            <person name="Watson M."/>
            <person name="Adriaenssens E.M."/>
            <person name="Foster-Nyarko E."/>
            <person name="Jarju S."/>
            <person name="Secka A."/>
            <person name="Antonio M."/>
            <person name="Oren A."/>
            <person name="Chaudhuri R.R."/>
            <person name="La Ragione R."/>
            <person name="Hildebrand F."/>
            <person name="Pallen M.J."/>
        </authorList>
    </citation>
    <scope>NUCLEOTIDE SEQUENCE</scope>
    <source>
        <strain evidence="2">ChiGjej6B6-11269</strain>
    </source>
</reference>
<dbReference type="NCBIfam" id="NF033903">
    <property type="entry name" value="VaFE_rpt"/>
    <property type="match status" value="2"/>
</dbReference>
<feature type="domain" description="T-Q ester bond containing" evidence="1">
    <location>
        <begin position="11"/>
        <end position="73"/>
    </location>
</feature>
<gene>
    <name evidence="2" type="ORF">K8U77_00190</name>
</gene>
<sequence length="137" mass="14580">MSTDSGQIQIQGNQITASTTFTAEETCGTVDVTFTFKGAKLAGKSLVAFEFMEHDGAEYMVHADINDVDQTVNIVDISTQARDAATGTHEDTIGESVKLIDTVAYTGLTPGNTYRMFTTLMDKFTGSAISGPDGLPL</sequence>
<protein>
    <submittedName>
        <fullName evidence="2">VaFE repeat-containing surface-anchored protein</fullName>
    </submittedName>
</protein>
<dbReference type="Gene3D" id="2.60.40.3930">
    <property type="match status" value="2"/>
</dbReference>
<organism evidence="2 3">
    <name type="scientific">Slackia equolifaciens</name>
    <dbReference type="NCBI Taxonomy" id="498718"/>
    <lineage>
        <taxon>Bacteria</taxon>
        <taxon>Bacillati</taxon>
        <taxon>Actinomycetota</taxon>
        <taxon>Coriobacteriia</taxon>
        <taxon>Eggerthellales</taxon>
        <taxon>Eggerthellaceae</taxon>
        <taxon>Slackia</taxon>
    </lineage>
</organism>
<dbReference type="Pfam" id="PF18202">
    <property type="entry name" value="TQ"/>
    <property type="match status" value="2"/>
</dbReference>
<evidence type="ECO:0000313" key="3">
    <source>
        <dbReference type="Proteomes" id="UP000786989"/>
    </source>
</evidence>
<evidence type="ECO:0000259" key="1">
    <source>
        <dbReference type="Pfam" id="PF18202"/>
    </source>
</evidence>
<dbReference type="Proteomes" id="UP000786989">
    <property type="component" value="Unassembled WGS sequence"/>
</dbReference>
<dbReference type="AlphaFoldDB" id="A0A9D2UV39"/>
<feature type="domain" description="T-Q ester bond containing" evidence="1">
    <location>
        <begin position="77"/>
        <end position="123"/>
    </location>
</feature>
<evidence type="ECO:0000313" key="2">
    <source>
        <dbReference type="EMBL" id="HJF64526.1"/>
    </source>
</evidence>
<accession>A0A9D2UV39</accession>
<dbReference type="InterPro" id="IPR041100">
    <property type="entry name" value="TQ"/>
</dbReference>
<comment type="caution">
    <text evidence="2">The sequence shown here is derived from an EMBL/GenBank/DDBJ whole genome shotgun (WGS) entry which is preliminary data.</text>
</comment>
<proteinExistence type="predicted"/>